<dbReference type="SUPFAM" id="SSF56574">
    <property type="entry name" value="Serpins"/>
    <property type="match status" value="1"/>
</dbReference>
<dbReference type="EMBL" id="UPHP01000143">
    <property type="protein sequence ID" value="VBA44010.1"/>
    <property type="molecule type" value="Genomic_DNA"/>
</dbReference>
<dbReference type="PANTHER" id="PTHR11461:SF211">
    <property type="entry name" value="GH10112P-RELATED"/>
    <property type="match status" value="1"/>
</dbReference>
<evidence type="ECO:0000313" key="4">
    <source>
        <dbReference type="Proteomes" id="UP000273307"/>
    </source>
</evidence>
<dbReference type="SMART" id="SM00093">
    <property type="entry name" value="SERPIN"/>
    <property type="match status" value="1"/>
</dbReference>
<accession>A0A498QK79</accession>
<dbReference type="Proteomes" id="UP000273307">
    <property type="component" value="Unassembled WGS sequence"/>
</dbReference>
<comment type="similarity">
    <text evidence="1">Belongs to the serpin family.</text>
</comment>
<dbReference type="InterPro" id="IPR023796">
    <property type="entry name" value="Serpin_dom"/>
</dbReference>
<feature type="domain" description="Serpin" evidence="2">
    <location>
        <begin position="123"/>
        <end position="486"/>
    </location>
</feature>
<evidence type="ECO:0000256" key="1">
    <source>
        <dbReference type="RuleBase" id="RU000411"/>
    </source>
</evidence>
<dbReference type="InterPro" id="IPR042178">
    <property type="entry name" value="Serpin_sf_1"/>
</dbReference>
<dbReference type="PROSITE" id="PS00284">
    <property type="entry name" value="SERPIN"/>
    <property type="match status" value="1"/>
</dbReference>
<dbReference type="InterPro" id="IPR023795">
    <property type="entry name" value="Serpin_CS"/>
</dbReference>
<dbReference type="GO" id="GO:0005615">
    <property type="term" value="C:extracellular space"/>
    <property type="evidence" value="ECO:0007669"/>
    <property type="project" value="InterPro"/>
</dbReference>
<reference evidence="3 4" key="1">
    <citation type="submission" date="2018-09" db="EMBL/GenBank/DDBJ databases">
        <authorList>
            <person name="Tagini F."/>
        </authorList>
    </citation>
    <scope>NUCLEOTIDE SEQUENCE [LARGE SCALE GENOMIC DNA]</scope>
    <source>
        <strain evidence="3 4">MK136</strain>
    </source>
</reference>
<sequence length="487" mass="52188">MGLPLSDSMRCTATPPDTPLTVTAVRAHSRCAAFIKYPRLAARILVAVNPVTRSFRVGFHGVITAAVVFASAVGCGGDRNRAESTPGPTPAPVTRSNLAYDSTPGVAPAQEQSFVNATNGFGLDLFRRMSAASEKNFVLSPLSLSVALSMAYAGAAGASATEMKAVLRDPFGNDTYYRAMNQLLIDLRSRNRAAISAQDPRSIELAMVDAVWLQRGMSVRAPFLDILATQYDAGAHLADFKANSEGERVTINNFASNATKGQIKDLIPPGMLDAFTRVVLLNAAYLKASWEYPFAKELTADGSFRVAPGTQVTVPMMHKITGALRYAVGSDFQAVELPYVGGDLKMLIVLPAEGQLQAVRNSMDDAWFRNVAFTDAAVDLSLPKFRITWGTEEFKETLAAMGMSRAFDRDRADFSNITADEKLYLTHLVQKAFVGIDESGTEAAAVSVSPGGGLGAPENVDVDHPFLFAIVDKTGAVVFAGQVMDPR</sequence>
<dbReference type="AlphaFoldDB" id="A0A498QK79"/>
<dbReference type="CDD" id="cd19590">
    <property type="entry name" value="serpin_thermopin-like"/>
    <property type="match status" value="1"/>
</dbReference>
<organism evidence="3 4">
    <name type="scientific">Mycobacterium attenuatum</name>
    <dbReference type="NCBI Taxonomy" id="2341086"/>
    <lineage>
        <taxon>Bacteria</taxon>
        <taxon>Bacillati</taxon>
        <taxon>Actinomycetota</taxon>
        <taxon>Actinomycetes</taxon>
        <taxon>Mycobacteriales</taxon>
        <taxon>Mycobacteriaceae</taxon>
        <taxon>Mycobacterium</taxon>
    </lineage>
</organism>
<dbReference type="Pfam" id="PF00079">
    <property type="entry name" value="Serpin"/>
    <property type="match status" value="1"/>
</dbReference>
<dbReference type="Gene3D" id="3.30.497.10">
    <property type="entry name" value="Antithrombin, subunit I, domain 2"/>
    <property type="match status" value="1"/>
</dbReference>
<dbReference type="InterPro" id="IPR042185">
    <property type="entry name" value="Serpin_sf_2"/>
</dbReference>
<protein>
    <recommendedName>
        <fullName evidence="2">Serpin domain-containing protein</fullName>
    </recommendedName>
</protein>
<dbReference type="GO" id="GO:0004867">
    <property type="term" value="F:serine-type endopeptidase inhibitor activity"/>
    <property type="evidence" value="ECO:0007669"/>
    <property type="project" value="InterPro"/>
</dbReference>
<evidence type="ECO:0000313" key="3">
    <source>
        <dbReference type="EMBL" id="VBA44010.1"/>
    </source>
</evidence>
<dbReference type="Gene3D" id="2.30.39.10">
    <property type="entry name" value="Alpha-1-antitrypsin, domain 1"/>
    <property type="match status" value="1"/>
</dbReference>
<dbReference type="PANTHER" id="PTHR11461">
    <property type="entry name" value="SERINE PROTEASE INHIBITOR, SERPIN"/>
    <property type="match status" value="1"/>
</dbReference>
<evidence type="ECO:0000259" key="2">
    <source>
        <dbReference type="SMART" id="SM00093"/>
    </source>
</evidence>
<dbReference type="OrthoDB" id="9764871at2"/>
<dbReference type="InterPro" id="IPR036186">
    <property type="entry name" value="Serpin_sf"/>
</dbReference>
<name>A0A498QK79_9MYCO</name>
<keyword evidence="4" id="KW-1185">Reference proteome</keyword>
<proteinExistence type="inferred from homology"/>
<gene>
    <name evidence="3" type="ORF">LAUMK136_05400</name>
</gene>
<dbReference type="InterPro" id="IPR000215">
    <property type="entry name" value="Serpin_fam"/>
</dbReference>